<reference evidence="2" key="1">
    <citation type="journal article" date="2023" name="Insect Mol. Biol.">
        <title>Genome sequencing provides insights into the evolution of gene families encoding plant cell wall-degrading enzymes in longhorned beetles.</title>
        <authorList>
            <person name="Shin N.R."/>
            <person name="Okamura Y."/>
            <person name="Kirsch R."/>
            <person name="Pauchet Y."/>
        </authorList>
    </citation>
    <scope>NUCLEOTIDE SEQUENCE</scope>
    <source>
        <strain evidence="2">AMC_N1</strain>
    </source>
</reference>
<feature type="compositionally biased region" description="Polar residues" evidence="1">
    <location>
        <begin position="182"/>
        <end position="195"/>
    </location>
</feature>
<feature type="compositionally biased region" description="Basic and acidic residues" evidence="1">
    <location>
        <begin position="462"/>
        <end position="473"/>
    </location>
</feature>
<feature type="compositionally biased region" description="Polar residues" evidence="1">
    <location>
        <begin position="569"/>
        <end position="582"/>
    </location>
</feature>
<dbReference type="AlphaFoldDB" id="A0AAV8XYW6"/>
<organism evidence="2 3">
    <name type="scientific">Aromia moschata</name>
    <dbReference type="NCBI Taxonomy" id="1265417"/>
    <lineage>
        <taxon>Eukaryota</taxon>
        <taxon>Metazoa</taxon>
        <taxon>Ecdysozoa</taxon>
        <taxon>Arthropoda</taxon>
        <taxon>Hexapoda</taxon>
        <taxon>Insecta</taxon>
        <taxon>Pterygota</taxon>
        <taxon>Neoptera</taxon>
        <taxon>Endopterygota</taxon>
        <taxon>Coleoptera</taxon>
        <taxon>Polyphaga</taxon>
        <taxon>Cucujiformia</taxon>
        <taxon>Chrysomeloidea</taxon>
        <taxon>Cerambycidae</taxon>
        <taxon>Cerambycinae</taxon>
        <taxon>Callichromatini</taxon>
        <taxon>Aromia</taxon>
    </lineage>
</organism>
<evidence type="ECO:0008006" key="4">
    <source>
        <dbReference type="Google" id="ProtNLM"/>
    </source>
</evidence>
<dbReference type="EMBL" id="JAPWTK010000280">
    <property type="protein sequence ID" value="KAJ8943689.1"/>
    <property type="molecule type" value="Genomic_DNA"/>
</dbReference>
<gene>
    <name evidence="2" type="ORF">NQ318_015178</name>
</gene>
<feature type="region of interest" description="Disordered" evidence="1">
    <location>
        <begin position="544"/>
        <end position="583"/>
    </location>
</feature>
<evidence type="ECO:0000256" key="1">
    <source>
        <dbReference type="SAM" id="MobiDB-lite"/>
    </source>
</evidence>
<comment type="caution">
    <text evidence="2">The sequence shown here is derived from an EMBL/GenBank/DDBJ whole genome shotgun (WGS) entry which is preliminary data.</text>
</comment>
<sequence length="619" mass="69524">MSSAQTTSTEYSPRVMTVLDQVLNNSNSDKGSSQALIVVTLSDCLKLVDLDKSKLPKIKRHLEKIKNRHRGLGDDVKLPAINIGKKEDKDVQAGFEVEENMYLPKITDKIIRRGTLKKCSVDVKAAVKDVFLEYDSESSFSYDPFESAQRQFMELLECDDFKSLSPATTASTPTKHTAVRPHTTSNVTPAKQPSPITKKKAVKSAEPVLTKVNKANNRASVIEPPSTFKDSLDSITDDFELMEHLIKDQFTDDNKNDSFFLHLKPQRDPINLNDILDNRKYIDDMPIDPRLINENDNLSIPEDFKMDDFSPTSTTDTDITLQNDVDHYSLQYDNKIAAFEPKLDNVIVDKKPLNKKATPTDKKPVIKRSVSLVSRSKAEDCSVKATSKKLSSKCKLTSKSVSSVSTNKVGTNEKKKGLSTLKKPTTLFDPLPKPPALKNRNDVNNYFSEKQQKNATGLTRSSPEKELSDTMEESLKPEELFAVDDEMYEEYKKYEEMYLKEKVQSSTKKKHKPKIIDINFGILTASEEEDHLLNFNKISNDSAYGSLTRKTPKHRSRATKLTPLEQKPVDSTSSSGSENCPNSPAAAQRLSKFCHECGNKYPLSTAKFCVECGVKRLVL</sequence>
<accession>A0AAV8XYW6</accession>
<evidence type="ECO:0000313" key="2">
    <source>
        <dbReference type="EMBL" id="KAJ8943689.1"/>
    </source>
</evidence>
<protein>
    <recommendedName>
        <fullName evidence="4">Zinc finger C2HC5-type domain-containing protein</fullName>
    </recommendedName>
</protein>
<feature type="compositionally biased region" description="Polar residues" evidence="1">
    <location>
        <begin position="447"/>
        <end position="461"/>
    </location>
</feature>
<name>A0AAV8XYW6_9CUCU</name>
<feature type="region of interest" description="Disordered" evidence="1">
    <location>
        <begin position="447"/>
        <end position="473"/>
    </location>
</feature>
<dbReference type="Proteomes" id="UP001162162">
    <property type="component" value="Unassembled WGS sequence"/>
</dbReference>
<evidence type="ECO:0000313" key="3">
    <source>
        <dbReference type="Proteomes" id="UP001162162"/>
    </source>
</evidence>
<proteinExistence type="predicted"/>
<keyword evidence="3" id="KW-1185">Reference proteome</keyword>
<feature type="region of interest" description="Disordered" evidence="1">
    <location>
        <begin position="168"/>
        <end position="203"/>
    </location>
</feature>